<name>A0A0F9C9E7_9ZZZZ</name>
<protein>
    <submittedName>
        <fullName evidence="1">Uncharacterized protein</fullName>
    </submittedName>
</protein>
<proteinExistence type="predicted"/>
<organism evidence="1">
    <name type="scientific">marine sediment metagenome</name>
    <dbReference type="NCBI Taxonomy" id="412755"/>
    <lineage>
        <taxon>unclassified sequences</taxon>
        <taxon>metagenomes</taxon>
        <taxon>ecological metagenomes</taxon>
    </lineage>
</organism>
<sequence>MKTYKIKKLFLGHASIRSHIVKKQLDKNEGIVIDYNERKMTLSYEQLKKGKQLTREEFQSKFNDKVYELYDFIFVPDEMNKEIIKMRNVSKDIKDKKLQLETDLRFFLKKFSEETGLIAKVIQEPVYAYGEKDPIGYLVTVEVKV</sequence>
<dbReference type="AlphaFoldDB" id="A0A0F9C9E7"/>
<accession>A0A0F9C9E7</accession>
<dbReference type="EMBL" id="LAZR01034276">
    <property type="protein sequence ID" value="KKL45754.1"/>
    <property type="molecule type" value="Genomic_DNA"/>
</dbReference>
<comment type="caution">
    <text evidence="1">The sequence shown here is derived from an EMBL/GenBank/DDBJ whole genome shotgun (WGS) entry which is preliminary data.</text>
</comment>
<reference evidence="1" key="1">
    <citation type="journal article" date="2015" name="Nature">
        <title>Complex archaea that bridge the gap between prokaryotes and eukaryotes.</title>
        <authorList>
            <person name="Spang A."/>
            <person name="Saw J.H."/>
            <person name="Jorgensen S.L."/>
            <person name="Zaremba-Niedzwiedzka K."/>
            <person name="Martijn J."/>
            <person name="Lind A.E."/>
            <person name="van Eijk R."/>
            <person name="Schleper C."/>
            <person name="Guy L."/>
            <person name="Ettema T.J."/>
        </authorList>
    </citation>
    <scope>NUCLEOTIDE SEQUENCE</scope>
</reference>
<gene>
    <name evidence="1" type="ORF">LCGC14_2352460</name>
</gene>
<evidence type="ECO:0000313" key="1">
    <source>
        <dbReference type="EMBL" id="KKL45754.1"/>
    </source>
</evidence>